<dbReference type="Proteomes" id="UP000265520">
    <property type="component" value="Unassembled WGS sequence"/>
</dbReference>
<dbReference type="EMBL" id="LXQA010223242">
    <property type="protein sequence ID" value="MCI35425.1"/>
    <property type="molecule type" value="Genomic_DNA"/>
</dbReference>
<proteinExistence type="predicted"/>
<dbReference type="AlphaFoldDB" id="A0A392RIJ9"/>
<name>A0A392RIJ9_9FABA</name>
<sequence>MSGACPPHHRRPDRRRCFGGGSRFVRNFSVSVFRLLCLHQIYHFAAVWFNQHRHPRGGGGLWWLPFPSSGPSILVISQPLVVGLWLAVDF</sequence>
<feature type="non-terminal residue" evidence="1">
    <location>
        <position position="90"/>
    </location>
</feature>
<accession>A0A392RIJ9</accession>
<evidence type="ECO:0000313" key="2">
    <source>
        <dbReference type="Proteomes" id="UP000265520"/>
    </source>
</evidence>
<evidence type="ECO:0000313" key="1">
    <source>
        <dbReference type="EMBL" id="MCI35425.1"/>
    </source>
</evidence>
<protein>
    <submittedName>
        <fullName evidence="1">Uncharacterized protein</fullName>
    </submittedName>
</protein>
<comment type="caution">
    <text evidence="1">The sequence shown here is derived from an EMBL/GenBank/DDBJ whole genome shotgun (WGS) entry which is preliminary data.</text>
</comment>
<keyword evidence="2" id="KW-1185">Reference proteome</keyword>
<organism evidence="1 2">
    <name type="scientific">Trifolium medium</name>
    <dbReference type="NCBI Taxonomy" id="97028"/>
    <lineage>
        <taxon>Eukaryota</taxon>
        <taxon>Viridiplantae</taxon>
        <taxon>Streptophyta</taxon>
        <taxon>Embryophyta</taxon>
        <taxon>Tracheophyta</taxon>
        <taxon>Spermatophyta</taxon>
        <taxon>Magnoliopsida</taxon>
        <taxon>eudicotyledons</taxon>
        <taxon>Gunneridae</taxon>
        <taxon>Pentapetalae</taxon>
        <taxon>rosids</taxon>
        <taxon>fabids</taxon>
        <taxon>Fabales</taxon>
        <taxon>Fabaceae</taxon>
        <taxon>Papilionoideae</taxon>
        <taxon>50 kb inversion clade</taxon>
        <taxon>NPAAA clade</taxon>
        <taxon>Hologalegina</taxon>
        <taxon>IRL clade</taxon>
        <taxon>Trifolieae</taxon>
        <taxon>Trifolium</taxon>
    </lineage>
</organism>
<reference evidence="1 2" key="1">
    <citation type="journal article" date="2018" name="Front. Plant Sci.">
        <title>Red Clover (Trifolium pratense) and Zigzag Clover (T. medium) - A Picture of Genomic Similarities and Differences.</title>
        <authorList>
            <person name="Dluhosova J."/>
            <person name="Istvanek J."/>
            <person name="Nedelnik J."/>
            <person name="Repkova J."/>
        </authorList>
    </citation>
    <scope>NUCLEOTIDE SEQUENCE [LARGE SCALE GENOMIC DNA]</scope>
    <source>
        <strain evidence="2">cv. 10/8</strain>
        <tissue evidence="1">Leaf</tissue>
    </source>
</reference>